<dbReference type="Proteomes" id="UP000314981">
    <property type="component" value="Chromosome 7"/>
</dbReference>
<dbReference type="GO" id="GO:0048471">
    <property type="term" value="C:perinuclear region of cytoplasm"/>
    <property type="evidence" value="ECO:0007669"/>
    <property type="project" value="TreeGrafter"/>
</dbReference>
<feature type="transmembrane region" description="Helical" evidence="9">
    <location>
        <begin position="212"/>
        <end position="235"/>
    </location>
</feature>
<dbReference type="STRING" id="30522.A0A4W2DJE1"/>
<dbReference type="GO" id="GO:0030001">
    <property type="term" value="P:metal ion transport"/>
    <property type="evidence" value="ECO:0007669"/>
    <property type="project" value="InterPro"/>
</dbReference>
<evidence type="ECO:0000256" key="4">
    <source>
        <dbReference type="ARBA" id="ARBA00022737"/>
    </source>
</evidence>
<name>A0A4W2DJE1_BOBOX</name>
<dbReference type="GO" id="GO:0050699">
    <property type="term" value="F:WW domain binding"/>
    <property type="evidence" value="ECO:0007669"/>
    <property type="project" value="TreeGrafter"/>
</dbReference>
<keyword evidence="3 9" id="KW-0812">Transmembrane</keyword>
<proteinExistence type="predicted"/>
<evidence type="ECO:0000256" key="6">
    <source>
        <dbReference type="ARBA" id="ARBA00023034"/>
    </source>
</evidence>
<feature type="transmembrane region" description="Helical" evidence="9">
    <location>
        <begin position="242"/>
        <end position="261"/>
    </location>
</feature>
<organism evidence="10 11">
    <name type="scientific">Bos indicus x Bos taurus</name>
    <name type="common">Hybrid cattle</name>
    <dbReference type="NCBI Taxonomy" id="30522"/>
    <lineage>
        <taxon>Eukaryota</taxon>
        <taxon>Metazoa</taxon>
        <taxon>Chordata</taxon>
        <taxon>Craniata</taxon>
        <taxon>Vertebrata</taxon>
        <taxon>Euteleostomi</taxon>
        <taxon>Mammalia</taxon>
        <taxon>Eutheria</taxon>
        <taxon>Laurasiatheria</taxon>
        <taxon>Artiodactyla</taxon>
        <taxon>Ruminantia</taxon>
        <taxon>Pecora</taxon>
        <taxon>Bovidae</taxon>
        <taxon>Bovinae</taxon>
        <taxon>Bos</taxon>
    </lineage>
</organism>
<comment type="subcellular location">
    <subcellularLocation>
        <location evidence="1">Endomembrane system</location>
        <topology evidence="1">Multi-pass membrane protein</topology>
    </subcellularLocation>
    <subcellularLocation>
        <location evidence="2">Golgi apparatus membrane</location>
    </subcellularLocation>
</comment>
<evidence type="ECO:0000256" key="8">
    <source>
        <dbReference type="SAM" id="MobiDB-lite"/>
    </source>
</evidence>
<dbReference type="GO" id="GO:0006511">
    <property type="term" value="P:ubiquitin-dependent protein catabolic process"/>
    <property type="evidence" value="ECO:0007669"/>
    <property type="project" value="TreeGrafter"/>
</dbReference>
<dbReference type="Pfam" id="PF10176">
    <property type="entry name" value="NEDD4_Bsd2"/>
    <property type="match status" value="2"/>
</dbReference>
<sequence>PATCFGRNRLRRLSLGERNDGRSPRLAAAPPGEAGPDGPGCASRGRGGGAASSSLSPPPPQGPRLSLSGGGGAHYPRRAAGLVAAAATETHPRRVSVGLPTPPGRSARAPSARSLALLPCSRLRHGVGVGGSGGGGASLRQPVPAAYFDYKDESGFPKPPSYNVATTLPSYDEAERTKAEATIPLVPGRDEEFAGREEFDDPDQMRIGNDGIFMLTFFMAFLFNWIGFFLSFCLTTSAAGRYGAISGFGLSLIKWILIVRFSTYFPGYFDGQYWLWWVFLVLGFLLFLRGFINYAKVRKMPENFSNLPRTRVLFIY</sequence>
<dbReference type="GO" id="GO:0031398">
    <property type="term" value="P:positive regulation of protein ubiquitination"/>
    <property type="evidence" value="ECO:0007669"/>
    <property type="project" value="TreeGrafter"/>
</dbReference>
<feature type="region of interest" description="Disordered" evidence="8">
    <location>
        <begin position="1"/>
        <end position="110"/>
    </location>
</feature>
<keyword evidence="11" id="KW-1185">Reference proteome</keyword>
<feature type="compositionally biased region" description="Basic and acidic residues" evidence="8">
    <location>
        <begin position="14"/>
        <end position="23"/>
    </location>
</feature>
<evidence type="ECO:0000313" key="10">
    <source>
        <dbReference type="Ensembl" id="ENSBIXP00000024241.1"/>
    </source>
</evidence>
<keyword evidence="4" id="KW-0677">Repeat</keyword>
<evidence type="ECO:0000256" key="7">
    <source>
        <dbReference type="ARBA" id="ARBA00023136"/>
    </source>
</evidence>
<protein>
    <submittedName>
        <fullName evidence="10">Nedd4 family interacting protein 1</fullName>
    </submittedName>
</protein>
<dbReference type="Ensembl" id="ENSBIXT00000040250.1">
    <property type="protein sequence ID" value="ENSBIXP00000024241.1"/>
    <property type="gene ID" value="ENSBIXG00000005547.1"/>
</dbReference>
<evidence type="ECO:0000256" key="5">
    <source>
        <dbReference type="ARBA" id="ARBA00022989"/>
    </source>
</evidence>
<dbReference type="AlphaFoldDB" id="A0A4W2DJE1"/>
<evidence type="ECO:0000313" key="11">
    <source>
        <dbReference type="Proteomes" id="UP000314981"/>
    </source>
</evidence>
<keyword evidence="5 9" id="KW-1133">Transmembrane helix</keyword>
<reference evidence="10" key="3">
    <citation type="submission" date="2025-09" db="UniProtKB">
        <authorList>
            <consortium name="Ensembl"/>
        </authorList>
    </citation>
    <scope>IDENTIFICATION</scope>
</reference>
<evidence type="ECO:0000256" key="3">
    <source>
        <dbReference type="ARBA" id="ARBA00022692"/>
    </source>
</evidence>
<reference evidence="10" key="2">
    <citation type="submission" date="2025-08" db="UniProtKB">
        <authorList>
            <consortium name="Ensembl"/>
        </authorList>
    </citation>
    <scope>IDENTIFICATION</scope>
</reference>
<dbReference type="InterPro" id="IPR019325">
    <property type="entry name" value="NEDD4/Bsd2"/>
</dbReference>
<dbReference type="GO" id="GO:0005783">
    <property type="term" value="C:endoplasmic reticulum"/>
    <property type="evidence" value="ECO:0007669"/>
    <property type="project" value="TreeGrafter"/>
</dbReference>
<evidence type="ECO:0000256" key="2">
    <source>
        <dbReference type="ARBA" id="ARBA00004394"/>
    </source>
</evidence>
<dbReference type="GO" id="GO:0007034">
    <property type="term" value="P:vacuolar transport"/>
    <property type="evidence" value="ECO:0007669"/>
    <property type="project" value="InterPro"/>
</dbReference>
<reference evidence="10 11" key="1">
    <citation type="submission" date="2018-11" db="EMBL/GenBank/DDBJ databases">
        <title>Haplotype-resolved cattle genomes.</title>
        <authorList>
            <person name="Low W.Y."/>
            <person name="Tearle R."/>
            <person name="Bickhart D.M."/>
            <person name="Rosen B.D."/>
            <person name="Koren S."/>
            <person name="Rhie A."/>
            <person name="Hiendleder S."/>
            <person name="Phillippy A.M."/>
            <person name="Smith T.P.L."/>
            <person name="Williams J.L."/>
        </authorList>
    </citation>
    <scope>NUCLEOTIDE SEQUENCE [LARGE SCALE GENOMIC DNA]</scope>
</reference>
<feature type="transmembrane region" description="Helical" evidence="9">
    <location>
        <begin position="273"/>
        <end position="292"/>
    </location>
</feature>
<evidence type="ECO:0000256" key="1">
    <source>
        <dbReference type="ARBA" id="ARBA00004127"/>
    </source>
</evidence>
<evidence type="ECO:0000256" key="9">
    <source>
        <dbReference type="SAM" id="Phobius"/>
    </source>
</evidence>
<dbReference type="GO" id="GO:0000139">
    <property type="term" value="C:Golgi membrane"/>
    <property type="evidence" value="ECO:0007669"/>
    <property type="project" value="UniProtKB-SubCell"/>
</dbReference>
<accession>A0A4W2DJE1</accession>
<dbReference type="PANTHER" id="PTHR13396:SF3">
    <property type="entry name" value="NEDD4 FAMILY-INTERACTING PROTEIN 1"/>
    <property type="match status" value="1"/>
</dbReference>
<dbReference type="PANTHER" id="PTHR13396">
    <property type="entry name" value="NEDD4 FAMILY INTERACTING PROTEIN 1/2"/>
    <property type="match status" value="1"/>
</dbReference>
<keyword evidence="7 9" id="KW-0472">Membrane</keyword>
<feature type="compositionally biased region" description="Low complexity" evidence="8">
    <location>
        <begin position="27"/>
        <end position="44"/>
    </location>
</feature>
<keyword evidence="6" id="KW-0333">Golgi apparatus</keyword>